<name>A0A4Y7PVQ6_9AGAM</name>
<dbReference type="OrthoDB" id="2804213at2759"/>
<organism evidence="2 3">
    <name type="scientific">Rickenella mellea</name>
    <dbReference type="NCBI Taxonomy" id="50990"/>
    <lineage>
        <taxon>Eukaryota</taxon>
        <taxon>Fungi</taxon>
        <taxon>Dikarya</taxon>
        <taxon>Basidiomycota</taxon>
        <taxon>Agaricomycotina</taxon>
        <taxon>Agaricomycetes</taxon>
        <taxon>Hymenochaetales</taxon>
        <taxon>Rickenellaceae</taxon>
        <taxon>Rickenella</taxon>
    </lineage>
</organism>
<dbReference type="EMBL" id="ML170205">
    <property type="protein sequence ID" value="TDL18620.1"/>
    <property type="molecule type" value="Genomic_DNA"/>
</dbReference>
<feature type="transmembrane region" description="Helical" evidence="1">
    <location>
        <begin position="47"/>
        <end position="68"/>
    </location>
</feature>
<protein>
    <submittedName>
        <fullName evidence="2">Uncharacterized protein</fullName>
    </submittedName>
</protein>
<proteinExistence type="predicted"/>
<gene>
    <name evidence="2" type="ORF">BD410DRAFT_830784</name>
</gene>
<keyword evidence="1" id="KW-0812">Transmembrane</keyword>
<accession>A0A4Y7PVQ6</accession>
<keyword evidence="1" id="KW-0472">Membrane</keyword>
<keyword evidence="1" id="KW-1133">Transmembrane helix</keyword>
<reference evidence="2 3" key="1">
    <citation type="submission" date="2018-06" db="EMBL/GenBank/DDBJ databases">
        <title>A transcriptomic atlas of mushroom development highlights an independent origin of complex multicellularity.</title>
        <authorList>
            <consortium name="DOE Joint Genome Institute"/>
            <person name="Krizsan K."/>
            <person name="Almasi E."/>
            <person name="Merenyi Z."/>
            <person name="Sahu N."/>
            <person name="Viragh M."/>
            <person name="Koszo T."/>
            <person name="Mondo S."/>
            <person name="Kiss B."/>
            <person name="Balint B."/>
            <person name="Kues U."/>
            <person name="Barry K."/>
            <person name="Hegedus J.C."/>
            <person name="Henrissat B."/>
            <person name="Johnson J."/>
            <person name="Lipzen A."/>
            <person name="Ohm R."/>
            <person name="Nagy I."/>
            <person name="Pangilinan J."/>
            <person name="Yan J."/>
            <person name="Xiong Y."/>
            <person name="Grigoriev I.V."/>
            <person name="Hibbett D.S."/>
            <person name="Nagy L.G."/>
        </authorList>
    </citation>
    <scope>NUCLEOTIDE SEQUENCE [LARGE SCALE GENOMIC DNA]</scope>
    <source>
        <strain evidence="2 3">SZMC22713</strain>
    </source>
</reference>
<dbReference type="Proteomes" id="UP000294933">
    <property type="component" value="Unassembled WGS sequence"/>
</dbReference>
<keyword evidence="3" id="KW-1185">Reference proteome</keyword>
<dbReference type="VEuPathDB" id="FungiDB:BD410DRAFT_830784"/>
<evidence type="ECO:0000313" key="3">
    <source>
        <dbReference type="Proteomes" id="UP000294933"/>
    </source>
</evidence>
<dbReference type="AlphaFoldDB" id="A0A4Y7PVQ6"/>
<evidence type="ECO:0000256" key="1">
    <source>
        <dbReference type="SAM" id="Phobius"/>
    </source>
</evidence>
<feature type="transmembrane region" description="Helical" evidence="1">
    <location>
        <begin position="21"/>
        <end position="41"/>
    </location>
</feature>
<evidence type="ECO:0000313" key="2">
    <source>
        <dbReference type="EMBL" id="TDL18620.1"/>
    </source>
</evidence>
<sequence>MRKAGLGNGFGYFILRDGTMYFLVKLVIGVLSAIPLIAPIPAQLGNVATVVPVIGNPLTLVLASRLVLNLRQVSSKQETGGRSLRTVDTIRDPVFAANSFLGNIGAQLRIGPDDEDDFEEEACRDSDIELDFVKNDVVAGENTHKLSKNVRWPNAENAAPFRMPSSNIRRVVTRFRFLEARWLRASAIV</sequence>